<organism evidence="2 3">
    <name type="scientific">Simkania negevensis (strain ATCC VR-1471 / DSM 27360 / Z)</name>
    <dbReference type="NCBI Taxonomy" id="331113"/>
    <lineage>
        <taxon>Bacteria</taxon>
        <taxon>Pseudomonadati</taxon>
        <taxon>Chlamydiota</taxon>
        <taxon>Chlamydiia</taxon>
        <taxon>Parachlamydiales</taxon>
        <taxon>Simkaniaceae</taxon>
        <taxon>Simkania</taxon>
    </lineage>
</organism>
<dbReference type="HOGENOM" id="CLU_771373_0_0_0"/>
<evidence type="ECO:0000313" key="2">
    <source>
        <dbReference type="EMBL" id="CCB88625.1"/>
    </source>
</evidence>
<dbReference type="OrthoDB" id="9256249at2"/>
<sequence length="359" mass="41354">MLRIVSSSQEGGTNTHNHQLISNQDYVRPQRKKWLSSFSDITSKVTQVSRGLFGVHKPPEVVFENAPLPIGFQSSIEDISTEKRKLSKEELRYEVFLFYGIQPTQFERRYPPMGLDVTLGGCTNDRNFLKGLQLLYEQLNKFTESGHTSYFPDAERLYDLIDQKIGEVFPQLWGVSLYSKTSYRNSFPDEDIIIALSHVYDDKKRNVGVDIPRSEKPIFFQFNGESALGCVVAMLVYEYNSMEEVYRSFYKLKTLEAIEQNLQRNHLVLEKIPYIDIDYLSRAVEQHPVVVSVDSFDTPPSFCRPHYVIVDEVCVIEGVKTVKIRDPYHGWCVGIKAEAFVRSLVKQSPLLQIKCSLLR</sequence>
<dbReference type="Proteomes" id="UP000000496">
    <property type="component" value="Chromosome gsn.131"/>
</dbReference>
<feature type="region of interest" description="Disordered" evidence="1">
    <location>
        <begin position="1"/>
        <end position="23"/>
    </location>
</feature>
<dbReference type="EMBL" id="FR872582">
    <property type="protein sequence ID" value="CCB88625.1"/>
    <property type="molecule type" value="Genomic_DNA"/>
</dbReference>
<dbReference type="STRING" id="331113.SNE_A07480"/>
<evidence type="ECO:0000313" key="3">
    <source>
        <dbReference type="Proteomes" id="UP000000496"/>
    </source>
</evidence>
<name>F8L7A4_SIMNZ</name>
<protein>
    <recommendedName>
        <fullName evidence="4">Peptidase C39 domain-containing protein</fullName>
    </recommendedName>
</protein>
<evidence type="ECO:0008006" key="4">
    <source>
        <dbReference type="Google" id="ProtNLM"/>
    </source>
</evidence>
<accession>F8L7A4</accession>
<proteinExistence type="predicted"/>
<dbReference type="AlphaFoldDB" id="F8L7A4"/>
<reference key="1">
    <citation type="journal article" date="2011" name="Mol. Biol. Evol.">
        <title>Unity in variety -- the pan-genome of the Chlamydiae.</title>
        <authorList>
            <person name="Collingro A."/>
            <person name="Tischler P."/>
            <person name="Weinmaier T."/>
            <person name="Penz T."/>
            <person name="Heinz E."/>
            <person name="Brunham R.C."/>
            <person name="Read T.D."/>
            <person name="Bavoil P.M."/>
            <person name="Sachse K."/>
            <person name="Kahane S."/>
            <person name="Friedman M.G."/>
            <person name="Rattei T."/>
            <person name="Myers G.S.A."/>
            <person name="Horn M."/>
        </authorList>
    </citation>
    <scope>NUCLEOTIDE SEQUENCE</scope>
    <source>
        <strain>Z</strain>
    </source>
</reference>
<dbReference type="RefSeq" id="WP_013943092.1">
    <property type="nucleotide sequence ID" value="NC_015713.1"/>
</dbReference>
<dbReference type="KEGG" id="sng:SNE_A07480"/>
<evidence type="ECO:0000256" key="1">
    <source>
        <dbReference type="SAM" id="MobiDB-lite"/>
    </source>
</evidence>
<gene>
    <name evidence="2" type="ordered locus">SNE_A07480</name>
</gene>
<reference evidence="2 3" key="2">
    <citation type="journal article" date="2011" name="Mol. Biol. Evol.">
        <title>Unity in variety--the pan-genome of the Chlamydiae.</title>
        <authorList>
            <person name="Collingro A."/>
            <person name="Tischler P."/>
            <person name="Weinmaier T."/>
            <person name="Penz T."/>
            <person name="Heinz E."/>
            <person name="Brunham R.C."/>
            <person name="Read T.D."/>
            <person name="Bavoil P.M."/>
            <person name="Sachse K."/>
            <person name="Kahane S."/>
            <person name="Friedman M.G."/>
            <person name="Rattei T."/>
            <person name="Myers G.S."/>
            <person name="Horn M."/>
        </authorList>
    </citation>
    <scope>NUCLEOTIDE SEQUENCE [LARGE SCALE GENOMIC DNA]</scope>
    <source>
        <strain evidence="3">ATCC VR-1471 / Z</strain>
    </source>
</reference>
<keyword evidence="3" id="KW-1185">Reference proteome</keyword>